<dbReference type="EMBL" id="OV696688">
    <property type="protein sequence ID" value="CAH1258787.1"/>
    <property type="molecule type" value="Genomic_DNA"/>
</dbReference>
<dbReference type="Gene3D" id="3.40.50.300">
    <property type="entry name" value="P-loop containing nucleotide triphosphate hydrolases"/>
    <property type="match status" value="1"/>
</dbReference>
<reference evidence="5" key="1">
    <citation type="submission" date="2022-01" db="EMBL/GenBank/DDBJ databases">
        <authorList>
            <person name="Braso-Vives M."/>
        </authorList>
    </citation>
    <scope>NUCLEOTIDE SEQUENCE</scope>
</reference>
<evidence type="ECO:0000259" key="4">
    <source>
        <dbReference type="PROSITE" id="PS50104"/>
    </source>
</evidence>
<dbReference type="Proteomes" id="UP000838412">
    <property type="component" value="Chromosome 3"/>
</dbReference>
<dbReference type="FunFam" id="1.10.533.10:FF:000099">
    <property type="entry name" value="Uncharacterized protein"/>
    <property type="match status" value="1"/>
</dbReference>
<dbReference type="SUPFAM" id="SSF48452">
    <property type="entry name" value="TPR-like"/>
    <property type="match status" value="2"/>
</dbReference>
<name>A0A8J9ZRG3_BRALA</name>
<dbReference type="SMART" id="SM00255">
    <property type="entry name" value="TIR"/>
    <property type="match status" value="1"/>
</dbReference>
<organism evidence="5 6">
    <name type="scientific">Branchiostoma lanceolatum</name>
    <name type="common">Common lancelet</name>
    <name type="synonym">Amphioxus lanceolatum</name>
    <dbReference type="NCBI Taxonomy" id="7740"/>
    <lineage>
        <taxon>Eukaryota</taxon>
        <taxon>Metazoa</taxon>
        <taxon>Chordata</taxon>
        <taxon>Cephalochordata</taxon>
        <taxon>Leptocardii</taxon>
        <taxon>Amphioxiformes</taxon>
        <taxon>Branchiostomatidae</taxon>
        <taxon>Branchiostoma</taxon>
    </lineage>
</organism>
<evidence type="ECO:0000259" key="3">
    <source>
        <dbReference type="PROSITE" id="PS50017"/>
    </source>
</evidence>
<sequence>MADSKEPRIFVIHAGEDKDSFVRPLVDNLKEQGLAERDIFFDDVSIRPGDVIRDRIIGTLSSESLELVVIVVSTSFLDKSYWPKLEFETCLKSNKDVFPIWVDANEDNFKAFSDSVGRYSPTLKQTSAKRVQRNDVTNELPTIAAEIVQRLSTTRHGLSVTQSADMMVRKLPSLTMAHATSFEQPSVDNYFHIIVENARDRWKEIGRRLGLSEADISAIDQEERGDTTEGCRKVLDKWRQMYGKDATVNVLKQAFKDLERRDVVDLLEEEENIQQLQAEQREYERRESEVLYQDTSETQESQLPFAAAAAPVEEVRSGTAPEQVDITQSRAEWEAEHQESALPMLLYVDTDAPGENDQPPSPSTSAAAACADFGSSENELKDQKIKRLKKRTEAHLKMLRKVKDLGLMSKKDVQRKCKKYIRRYERKYARIERVEDGCVLLYLTFDLISYLYEFWEDYTSGALSGELTGALVTDEMRAVVGQDVFVRVIILERDYRRWERYLESKEKAVEAQKADTRSPVPGHKPPAATTPLHRLVFKISQELTDKDVQTVKDKIRLDHGEEKMATYGNLVDLTEIIKQLEADNLLGSDEDKVTNTLKLFEGVENFDRRHFELDIENAGENIDFVGRDKEMKSVIKRISTDGYDTHVKIIGLNGLAGVGKTTFAHQLCLEQGRREIFINLAKVSSVDNMLPLIMREFGFTEINGDGNTEVEAMAAHLIGTYGGEDCCLVLDDADGLLEAAESRRKFVSFLAKVRDKQNSKVDVIVTSRLSIVSGPGLGDVPSMKATIVDLEMLADSDGTDLVQRLVGKGNITKEDAREVCKRCNGWPLAIRIACGVIRKDRLQPSEMIKRLGNLTEMGDIRGFLTEVISTLSRDLLATLKLVSVFAGPFTVESACNISGQGDQLYHVWGHLRELRTRSLIKAGSRSTDGEPRYDTHDVVRTFVSTFNTDAVTVQEMAAAKYRFKKLYEERLTTVAQNMQSNIQQALATYNNDVGNFNHFLTLVQCETHDDYEWRRKERDDSHTWLMDIEAEEVVDRSVVHILLEQMMVVKDRIAFYEGQAKQLEKQNKQIYAEMLCWLAEALLQVNTQEEAWDRLEEARKALEARPDRGDESVQLSFARYHYVSGIYFSLRDDYNRNVRHLEQALEVLSKVKIAGNHVLHARVVNSLGFAHHNHAKNMWRRGQAYFAMLQNSLERHQEAHDIITRAVGQDNHFDCTTYLMNIGVVYLDMGWYFKKTTEADQYFDKALKTFRAAEELVKVMDLEKQHNCGLLQYNIARCYEALGDLDEAISRVRRAQKVLESIYDSHPDIADCLYFIGKLSKDNGDPTSAMKYYKQSLEHNEGLGSRRNAYEWKRLQKAILELCKDKKESDGYLQQFERIDGTPYTEPIATALAGYGGRMVARLLRPIYTFISDVMKANP</sequence>
<dbReference type="PANTHER" id="PTHR47691">
    <property type="entry name" value="REGULATOR-RELATED"/>
    <property type="match status" value="1"/>
</dbReference>
<dbReference type="PROSITE" id="PS50104">
    <property type="entry name" value="TIR"/>
    <property type="match status" value="1"/>
</dbReference>
<dbReference type="Gene3D" id="1.10.533.10">
    <property type="entry name" value="Death Domain, Fas"/>
    <property type="match status" value="1"/>
</dbReference>
<feature type="domain" description="TIR" evidence="4">
    <location>
        <begin position="5"/>
        <end position="140"/>
    </location>
</feature>
<dbReference type="InterPro" id="IPR003593">
    <property type="entry name" value="AAA+_ATPase"/>
</dbReference>
<dbReference type="Pfam" id="PF13424">
    <property type="entry name" value="TPR_12"/>
    <property type="match status" value="1"/>
</dbReference>
<dbReference type="Gene3D" id="3.40.50.10140">
    <property type="entry name" value="Toll/interleukin-1 receptor homology (TIR) domain"/>
    <property type="match status" value="1"/>
</dbReference>
<feature type="compositionally biased region" description="Low complexity" evidence="2">
    <location>
        <begin position="363"/>
        <end position="372"/>
    </location>
</feature>
<feature type="domain" description="Death" evidence="3">
    <location>
        <begin position="201"/>
        <end position="271"/>
    </location>
</feature>
<dbReference type="SMART" id="SM00028">
    <property type="entry name" value="TPR"/>
    <property type="match status" value="4"/>
</dbReference>
<keyword evidence="1" id="KW-0175">Coiled coil</keyword>
<dbReference type="PRINTS" id="PR00364">
    <property type="entry name" value="DISEASERSIST"/>
</dbReference>
<evidence type="ECO:0000313" key="5">
    <source>
        <dbReference type="EMBL" id="CAH1258787.1"/>
    </source>
</evidence>
<dbReference type="Gene3D" id="1.25.40.10">
    <property type="entry name" value="Tetratricopeptide repeat domain"/>
    <property type="match status" value="2"/>
</dbReference>
<dbReference type="SUPFAM" id="SSF52540">
    <property type="entry name" value="P-loop containing nucleoside triphosphate hydrolases"/>
    <property type="match status" value="1"/>
</dbReference>
<dbReference type="PROSITE" id="PS50017">
    <property type="entry name" value="DEATH_DOMAIN"/>
    <property type="match status" value="1"/>
</dbReference>
<dbReference type="SUPFAM" id="SSF52200">
    <property type="entry name" value="Toll/Interleukin receptor TIR domain"/>
    <property type="match status" value="1"/>
</dbReference>
<dbReference type="InterPro" id="IPR011990">
    <property type="entry name" value="TPR-like_helical_dom_sf"/>
</dbReference>
<dbReference type="GO" id="GO:0007165">
    <property type="term" value="P:signal transduction"/>
    <property type="evidence" value="ECO:0007669"/>
    <property type="project" value="InterPro"/>
</dbReference>
<dbReference type="SMART" id="SM00005">
    <property type="entry name" value="DEATH"/>
    <property type="match status" value="1"/>
</dbReference>
<dbReference type="InterPro" id="IPR035897">
    <property type="entry name" value="Toll_tir_struct_dom_sf"/>
</dbReference>
<dbReference type="Pfam" id="PF00004">
    <property type="entry name" value="AAA"/>
    <property type="match status" value="1"/>
</dbReference>
<keyword evidence="6" id="KW-1185">Reference proteome</keyword>
<evidence type="ECO:0000256" key="2">
    <source>
        <dbReference type="SAM" id="MobiDB-lite"/>
    </source>
</evidence>
<dbReference type="SUPFAM" id="SSF47986">
    <property type="entry name" value="DEATH domain"/>
    <property type="match status" value="1"/>
</dbReference>
<gene>
    <name evidence="5" type="primary">CTR9</name>
    <name evidence="5" type="ORF">BLAG_LOCUS16233</name>
</gene>
<dbReference type="SMART" id="SM00382">
    <property type="entry name" value="AAA"/>
    <property type="match status" value="1"/>
</dbReference>
<dbReference type="InterPro" id="IPR000488">
    <property type="entry name" value="Death_dom"/>
</dbReference>
<dbReference type="OrthoDB" id="100767at2759"/>
<protein>
    <submittedName>
        <fullName evidence="5">CTR9 protein</fullName>
    </submittedName>
</protein>
<dbReference type="InterPro" id="IPR011029">
    <property type="entry name" value="DEATH-like_dom_sf"/>
</dbReference>
<evidence type="ECO:0000256" key="1">
    <source>
        <dbReference type="SAM" id="Coils"/>
    </source>
</evidence>
<feature type="region of interest" description="Disordered" evidence="2">
    <location>
        <begin position="351"/>
        <end position="372"/>
    </location>
</feature>
<dbReference type="InterPro" id="IPR019734">
    <property type="entry name" value="TPR_rpt"/>
</dbReference>
<dbReference type="PANTHER" id="PTHR47691:SF3">
    <property type="entry name" value="HTH-TYPE TRANSCRIPTIONAL REGULATOR RV0890C-RELATED"/>
    <property type="match status" value="1"/>
</dbReference>
<dbReference type="GO" id="GO:0043531">
    <property type="term" value="F:ADP binding"/>
    <property type="evidence" value="ECO:0007669"/>
    <property type="project" value="InterPro"/>
</dbReference>
<feature type="coiled-coil region" evidence="1">
    <location>
        <begin position="1046"/>
        <end position="1105"/>
    </location>
</feature>
<proteinExistence type="predicted"/>
<dbReference type="CDD" id="cd01670">
    <property type="entry name" value="Death"/>
    <property type="match status" value="1"/>
</dbReference>
<dbReference type="InterPro" id="IPR000157">
    <property type="entry name" value="TIR_dom"/>
</dbReference>
<evidence type="ECO:0000313" key="6">
    <source>
        <dbReference type="Proteomes" id="UP000838412"/>
    </source>
</evidence>
<dbReference type="InterPro" id="IPR003959">
    <property type="entry name" value="ATPase_AAA_core"/>
</dbReference>
<dbReference type="InterPro" id="IPR027417">
    <property type="entry name" value="P-loop_NTPase"/>
</dbReference>
<accession>A0A8J9ZRG3</accession>
<dbReference type="Pfam" id="PF00531">
    <property type="entry name" value="Death"/>
    <property type="match status" value="1"/>
</dbReference>